<proteinExistence type="predicted"/>
<keyword evidence="2" id="KW-1185">Reference proteome</keyword>
<evidence type="ECO:0000313" key="2">
    <source>
        <dbReference type="Proteomes" id="UP000887116"/>
    </source>
</evidence>
<protein>
    <submittedName>
        <fullName evidence="1">Uncharacterized protein</fullName>
    </submittedName>
</protein>
<organism evidence="1 2">
    <name type="scientific">Trichonephila clavata</name>
    <name type="common">Joro spider</name>
    <name type="synonym">Nephila clavata</name>
    <dbReference type="NCBI Taxonomy" id="2740835"/>
    <lineage>
        <taxon>Eukaryota</taxon>
        <taxon>Metazoa</taxon>
        <taxon>Ecdysozoa</taxon>
        <taxon>Arthropoda</taxon>
        <taxon>Chelicerata</taxon>
        <taxon>Arachnida</taxon>
        <taxon>Araneae</taxon>
        <taxon>Araneomorphae</taxon>
        <taxon>Entelegynae</taxon>
        <taxon>Araneoidea</taxon>
        <taxon>Nephilidae</taxon>
        <taxon>Trichonephila</taxon>
    </lineage>
</organism>
<gene>
    <name evidence="1" type="ORF">TNCT_429841</name>
</gene>
<sequence>MKRGQNSYKKSHSKVDFDLKHDSEKELWEGDSKRGVGEKGTGFIQKELLDLNTTGGEMKRGFYKRSYGMETLNGDRRKGDLTKRAV</sequence>
<comment type="caution">
    <text evidence="1">The sequence shown here is derived from an EMBL/GenBank/DDBJ whole genome shotgun (WGS) entry which is preliminary data.</text>
</comment>
<accession>A0A8X6GMS6</accession>
<dbReference type="AlphaFoldDB" id="A0A8X6GMS6"/>
<dbReference type="Proteomes" id="UP000887116">
    <property type="component" value="Unassembled WGS sequence"/>
</dbReference>
<reference evidence="1" key="1">
    <citation type="submission" date="2020-07" db="EMBL/GenBank/DDBJ databases">
        <title>Multicomponent nature underlies the extraordinary mechanical properties of spider dragline silk.</title>
        <authorList>
            <person name="Kono N."/>
            <person name="Nakamura H."/>
            <person name="Mori M."/>
            <person name="Yoshida Y."/>
            <person name="Ohtoshi R."/>
            <person name="Malay A.D."/>
            <person name="Moran D.A.P."/>
            <person name="Tomita M."/>
            <person name="Numata K."/>
            <person name="Arakawa K."/>
        </authorList>
    </citation>
    <scope>NUCLEOTIDE SEQUENCE</scope>
</reference>
<name>A0A8X6GMS6_TRICU</name>
<dbReference type="EMBL" id="BMAO01035985">
    <property type="protein sequence ID" value="GFR07363.1"/>
    <property type="molecule type" value="Genomic_DNA"/>
</dbReference>
<evidence type="ECO:0000313" key="1">
    <source>
        <dbReference type="EMBL" id="GFR07363.1"/>
    </source>
</evidence>